<dbReference type="GeneID" id="26842445"/>
<organism evidence="3 4">
    <name type="scientific">Debaryomyces fabryi</name>
    <dbReference type="NCBI Taxonomy" id="58627"/>
    <lineage>
        <taxon>Eukaryota</taxon>
        <taxon>Fungi</taxon>
        <taxon>Dikarya</taxon>
        <taxon>Ascomycota</taxon>
        <taxon>Saccharomycotina</taxon>
        <taxon>Pichiomycetes</taxon>
        <taxon>Debaryomycetaceae</taxon>
        <taxon>Debaryomyces</taxon>
    </lineage>
</organism>
<accession>A0A0V1PRD9</accession>
<feature type="compositionally biased region" description="Polar residues" evidence="1">
    <location>
        <begin position="1"/>
        <end position="11"/>
    </location>
</feature>
<feature type="domain" description="Pleiotropic ABC efflux transporter N-terminal" evidence="2">
    <location>
        <begin position="47"/>
        <end position="148"/>
    </location>
</feature>
<dbReference type="EMBL" id="LMYN01000209">
    <property type="protein sequence ID" value="KRZ98805.1"/>
    <property type="molecule type" value="Genomic_DNA"/>
</dbReference>
<reference evidence="3 4" key="1">
    <citation type="submission" date="2015-11" db="EMBL/GenBank/DDBJ databases">
        <title>The genome of Debaryomyces fabryi.</title>
        <authorList>
            <person name="Tafer H."/>
            <person name="Lopandic K."/>
        </authorList>
    </citation>
    <scope>NUCLEOTIDE SEQUENCE [LARGE SCALE GENOMIC DNA]</scope>
    <source>
        <strain evidence="3 4">CBS 789</strain>
    </source>
</reference>
<dbReference type="AlphaFoldDB" id="A0A0V1PRD9"/>
<dbReference type="InterPro" id="IPR029481">
    <property type="entry name" value="ABC_trans_N"/>
</dbReference>
<feature type="compositionally biased region" description="Basic and acidic residues" evidence="1">
    <location>
        <begin position="12"/>
        <end position="36"/>
    </location>
</feature>
<gene>
    <name evidence="3" type="ORF">AC631_05436</name>
</gene>
<feature type="non-terminal residue" evidence="3">
    <location>
        <position position="189"/>
    </location>
</feature>
<protein>
    <recommendedName>
        <fullName evidence="2">Pleiotropic ABC efflux transporter N-terminal domain-containing protein</fullName>
    </recommendedName>
</protein>
<dbReference type="RefSeq" id="XP_015464908.1">
    <property type="nucleotide sequence ID" value="XM_015614265.1"/>
</dbReference>
<feature type="region of interest" description="Disordered" evidence="1">
    <location>
        <begin position="1"/>
        <end position="41"/>
    </location>
</feature>
<proteinExistence type="predicted"/>
<sequence length="189" mass="21350">MSANSLTSGGQETKDSKSIQEHTDTSENNEIQKYEGFDSTAEGDIRELARTMSHISREQTNNTTGSEDLVRNLSHFSSIPGVEPYEEVDERLNPDSEHFDARHWVKNLRKLHDSDVEYYKPSSLGIAYRNLRASGIAADSDYQTTVFNGIAKSLMDGFRYLQKDDASRYFDILKSMDAIMRPGEVTVVL</sequence>
<evidence type="ECO:0000313" key="4">
    <source>
        <dbReference type="Proteomes" id="UP000054251"/>
    </source>
</evidence>
<evidence type="ECO:0000256" key="1">
    <source>
        <dbReference type="SAM" id="MobiDB-lite"/>
    </source>
</evidence>
<name>A0A0V1PRD9_9ASCO</name>
<comment type="caution">
    <text evidence="3">The sequence shown here is derived from an EMBL/GenBank/DDBJ whole genome shotgun (WGS) entry which is preliminary data.</text>
</comment>
<evidence type="ECO:0000313" key="3">
    <source>
        <dbReference type="EMBL" id="KRZ98805.1"/>
    </source>
</evidence>
<dbReference type="Pfam" id="PF14510">
    <property type="entry name" value="ABC_trans_N"/>
    <property type="match status" value="1"/>
</dbReference>
<dbReference type="Proteomes" id="UP000054251">
    <property type="component" value="Unassembled WGS sequence"/>
</dbReference>
<keyword evidence="4" id="KW-1185">Reference proteome</keyword>
<evidence type="ECO:0000259" key="2">
    <source>
        <dbReference type="Pfam" id="PF14510"/>
    </source>
</evidence>
<dbReference type="OrthoDB" id="4501769at2759"/>